<reference evidence="6" key="1">
    <citation type="submission" date="2017-05" db="EMBL/GenBank/DDBJ databases">
        <authorList>
            <person name="Rodrigo-Torres L."/>
            <person name="Arahal R. D."/>
            <person name="Lucena T."/>
        </authorList>
    </citation>
    <scope>NUCLEOTIDE SEQUENCE [LARGE SCALE GENOMIC DNA]</scope>
    <source>
        <strain evidence="6">CECT 8649</strain>
    </source>
</reference>
<evidence type="ECO:0000256" key="2">
    <source>
        <dbReference type="ARBA" id="ARBA00022679"/>
    </source>
</evidence>
<organism evidence="5 6">
    <name type="scientific">Pelagimonas phthalicica</name>
    <dbReference type="NCBI Taxonomy" id="1037362"/>
    <lineage>
        <taxon>Bacteria</taxon>
        <taxon>Pseudomonadati</taxon>
        <taxon>Pseudomonadota</taxon>
        <taxon>Alphaproteobacteria</taxon>
        <taxon>Rhodobacterales</taxon>
        <taxon>Roseobacteraceae</taxon>
        <taxon>Pelagimonas</taxon>
    </lineage>
</organism>
<sequence length="329" mass="35595">MDRLTFAMNSAGLELPSGRIGLFGALSADGLGTFKPDDVEVIQTFFPEYQAWEKRVTTTTHLNGAYEAIVVTLPRAKDLAQQRIAQAEEAASGGLVIVTGAKTDGIDPIAKALKGKVTLEGNVSKAHGRCLWFKASGALGDWLTPDMSANAEGDMTAPGVFSAAKSDPASRALAAALPTTIKGRVADLGAGWGWLSREILKRDKVRELHLVEADLTALTCAKVNADEPRAQYHWNDATRWQAPAPLDAVIMNPPFHTSRKGEPALGQAFISNAARLLSTSGQLWMVANRHLPYETVLQDRFREVSEIAGDTKFKILHATRPVQRTRTGR</sequence>
<evidence type="ECO:0000313" key="6">
    <source>
        <dbReference type="Proteomes" id="UP000225972"/>
    </source>
</evidence>
<feature type="domain" description="Methyltransferase small" evidence="4">
    <location>
        <begin position="156"/>
        <end position="316"/>
    </location>
</feature>
<evidence type="ECO:0000256" key="3">
    <source>
        <dbReference type="ARBA" id="ARBA00022691"/>
    </source>
</evidence>
<dbReference type="SUPFAM" id="SSF53335">
    <property type="entry name" value="S-adenosyl-L-methionine-dependent methyltransferases"/>
    <property type="match status" value="1"/>
</dbReference>
<dbReference type="Pfam" id="PF05175">
    <property type="entry name" value="MTS"/>
    <property type="match status" value="1"/>
</dbReference>
<dbReference type="CDD" id="cd02440">
    <property type="entry name" value="AdoMet_MTases"/>
    <property type="match status" value="1"/>
</dbReference>
<dbReference type="EC" id="2.1.1.174" evidence="5"/>
<dbReference type="Gene3D" id="3.40.50.150">
    <property type="entry name" value="Vaccinia Virus protein VP39"/>
    <property type="match status" value="2"/>
</dbReference>
<evidence type="ECO:0000256" key="1">
    <source>
        <dbReference type="ARBA" id="ARBA00022603"/>
    </source>
</evidence>
<keyword evidence="2 5" id="KW-0808">Transferase</keyword>
<dbReference type="GO" id="GO:0052916">
    <property type="term" value="F:23S rRNA (guanine(1835)-N(2))-methyltransferase activity"/>
    <property type="evidence" value="ECO:0007669"/>
    <property type="project" value="UniProtKB-EC"/>
</dbReference>
<keyword evidence="6" id="KW-1185">Reference proteome</keyword>
<dbReference type="EMBL" id="FXXP01000003">
    <property type="protein sequence ID" value="SMX29930.1"/>
    <property type="molecule type" value="Genomic_DNA"/>
</dbReference>
<evidence type="ECO:0000313" key="5">
    <source>
        <dbReference type="EMBL" id="SMX29930.1"/>
    </source>
</evidence>
<dbReference type="AlphaFoldDB" id="A0A238JGX9"/>
<evidence type="ECO:0000259" key="4">
    <source>
        <dbReference type="Pfam" id="PF05175"/>
    </source>
</evidence>
<accession>A0A238JGX9</accession>
<name>A0A238JGX9_9RHOB</name>
<keyword evidence="3" id="KW-0949">S-adenosyl-L-methionine</keyword>
<keyword evidence="1 5" id="KW-0489">Methyltransferase</keyword>
<dbReference type="PANTHER" id="PTHR47816:SF4">
    <property type="entry name" value="RIBOSOMAL RNA SMALL SUBUNIT METHYLTRANSFERASE C"/>
    <property type="match status" value="1"/>
</dbReference>
<dbReference type="Proteomes" id="UP000225972">
    <property type="component" value="Unassembled WGS sequence"/>
</dbReference>
<proteinExistence type="predicted"/>
<dbReference type="InterPro" id="IPR007848">
    <property type="entry name" value="Small_mtfrase_dom"/>
</dbReference>
<dbReference type="InterPro" id="IPR046977">
    <property type="entry name" value="RsmC/RlmG"/>
</dbReference>
<protein>
    <submittedName>
        <fullName evidence="5">Ribosomal RNA large subunit methyltransferase G</fullName>
        <ecNumber evidence="5">2.1.1.174</ecNumber>
    </submittedName>
</protein>
<dbReference type="PANTHER" id="PTHR47816">
    <property type="entry name" value="RIBOSOMAL RNA SMALL SUBUNIT METHYLTRANSFERASE C"/>
    <property type="match status" value="1"/>
</dbReference>
<gene>
    <name evidence="5" type="primary">rlmG</name>
    <name evidence="5" type="ORF">TRP8649_04070</name>
</gene>
<dbReference type="InterPro" id="IPR029063">
    <property type="entry name" value="SAM-dependent_MTases_sf"/>
</dbReference>